<evidence type="ECO:0000256" key="1">
    <source>
        <dbReference type="SAM" id="Phobius"/>
    </source>
</evidence>
<reference evidence="2 3" key="1">
    <citation type="submission" date="2023-03" db="EMBL/GenBank/DDBJ databases">
        <authorList>
            <person name="Shen W."/>
            <person name="Cai J."/>
        </authorList>
    </citation>
    <scope>NUCLEOTIDE SEQUENCE [LARGE SCALE GENOMIC DNA]</scope>
    <source>
        <strain evidence="2 3">B516</strain>
    </source>
</reference>
<gene>
    <name evidence="2" type="ORF">P7I34_11590</name>
</gene>
<name>A0ABD5FM34_ENTCA</name>
<evidence type="ECO:0000313" key="2">
    <source>
        <dbReference type="EMBL" id="MDT2983310.1"/>
    </source>
</evidence>
<organism evidence="2 3">
    <name type="scientific">Enterococcus casseliflavus</name>
    <name type="common">Enterococcus flavescens</name>
    <dbReference type="NCBI Taxonomy" id="37734"/>
    <lineage>
        <taxon>Bacteria</taxon>
        <taxon>Bacillati</taxon>
        <taxon>Bacillota</taxon>
        <taxon>Bacilli</taxon>
        <taxon>Lactobacillales</taxon>
        <taxon>Enterococcaceae</taxon>
        <taxon>Enterococcus</taxon>
    </lineage>
</organism>
<evidence type="ECO:0000313" key="3">
    <source>
        <dbReference type="Proteomes" id="UP001253851"/>
    </source>
</evidence>
<dbReference type="RefSeq" id="WP_311957505.1">
    <property type="nucleotide sequence ID" value="NZ_JARQDZ010000005.1"/>
</dbReference>
<dbReference type="PANTHER" id="PTHR38468">
    <property type="entry name" value="SLL0939 PROTEIN"/>
    <property type="match status" value="1"/>
</dbReference>
<protein>
    <submittedName>
        <fullName evidence="2">DUF1622 domain-containing protein</fullName>
    </submittedName>
</protein>
<dbReference type="Pfam" id="PF07784">
    <property type="entry name" value="DUF1622"/>
    <property type="match status" value="1"/>
</dbReference>
<feature type="transmembrane region" description="Helical" evidence="1">
    <location>
        <begin position="64"/>
        <end position="88"/>
    </location>
</feature>
<dbReference type="Proteomes" id="UP001253851">
    <property type="component" value="Unassembled WGS sequence"/>
</dbReference>
<feature type="transmembrane region" description="Helical" evidence="1">
    <location>
        <begin position="94"/>
        <end position="111"/>
    </location>
</feature>
<feature type="transmembrane region" description="Helical" evidence="1">
    <location>
        <begin position="15"/>
        <end position="43"/>
    </location>
</feature>
<keyword evidence="1" id="KW-0472">Membrane</keyword>
<dbReference type="PANTHER" id="PTHR38468:SF1">
    <property type="entry name" value="SLL0939 PROTEIN"/>
    <property type="match status" value="1"/>
</dbReference>
<sequence>MHNLADSLMTGANPIFDFIVVCLNFLSIFVIVWGVLIAGIDFVRYELTEKDRLVAARENNFIRNYLGSYVLLGLEILIAADIIETIIHPTFGDIVRLAAVVIIRTVISYFLNKEIERALQTTDHQPTKKKES</sequence>
<proteinExistence type="predicted"/>
<dbReference type="EMBL" id="JARQDZ010000005">
    <property type="protein sequence ID" value="MDT2983310.1"/>
    <property type="molecule type" value="Genomic_DNA"/>
</dbReference>
<keyword evidence="1" id="KW-0812">Transmembrane</keyword>
<accession>A0ABD5FM34</accession>
<dbReference type="InterPro" id="IPR012427">
    <property type="entry name" value="DUF1622"/>
</dbReference>
<keyword evidence="1" id="KW-1133">Transmembrane helix</keyword>
<comment type="caution">
    <text evidence="2">The sequence shown here is derived from an EMBL/GenBank/DDBJ whole genome shotgun (WGS) entry which is preliminary data.</text>
</comment>
<dbReference type="AlphaFoldDB" id="A0ABD5FM34"/>